<proteinExistence type="predicted"/>
<reference evidence="2 3" key="1">
    <citation type="submission" date="2024-01" db="EMBL/GenBank/DDBJ databases">
        <title>Genome assemblies of Stephania.</title>
        <authorList>
            <person name="Yang L."/>
        </authorList>
    </citation>
    <scope>NUCLEOTIDE SEQUENCE [LARGE SCALE GENOMIC DNA]</scope>
    <source>
        <strain evidence="2">JXDWG</strain>
        <tissue evidence="2">Leaf</tissue>
    </source>
</reference>
<dbReference type="Proteomes" id="UP001419268">
    <property type="component" value="Unassembled WGS sequence"/>
</dbReference>
<accession>A0AAP0K7Q3</accession>
<dbReference type="AlphaFoldDB" id="A0AAP0K7Q3"/>
<evidence type="ECO:0000313" key="3">
    <source>
        <dbReference type="Proteomes" id="UP001419268"/>
    </source>
</evidence>
<protein>
    <submittedName>
        <fullName evidence="2">Uncharacterized protein</fullName>
    </submittedName>
</protein>
<feature type="compositionally biased region" description="Polar residues" evidence="1">
    <location>
        <begin position="58"/>
        <end position="67"/>
    </location>
</feature>
<gene>
    <name evidence="2" type="ORF">Scep_006325</name>
</gene>
<dbReference type="EMBL" id="JBBNAG010000003">
    <property type="protein sequence ID" value="KAK9147568.1"/>
    <property type="molecule type" value="Genomic_DNA"/>
</dbReference>
<organism evidence="2 3">
    <name type="scientific">Stephania cephalantha</name>
    <dbReference type="NCBI Taxonomy" id="152367"/>
    <lineage>
        <taxon>Eukaryota</taxon>
        <taxon>Viridiplantae</taxon>
        <taxon>Streptophyta</taxon>
        <taxon>Embryophyta</taxon>
        <taxon>Tracheophyta</taxon>
        <taxon>Spermatophyta</taxon>
        <taxon>Magnoliopsida</taxon>
        <taxon>Ranunculales</taxon>
        <taxon>Menispermaceae</taxon>
        <taxon>Menispermoideae</taxon>
        <taxon>Cissampelideae</taxon>
        <taxon>Stephania</taxon>
    </lineage>
</organism>
<dbReference type="PANTHER" id="PTHR36595">
    <property type="entry name" value="TRANSMEMBRANE PROTEIN"/>
    <property type="match status" value="1"/>
</dbReference>
<dbReference type="PANTHER" id="PTHR36595:SF1">
    <property type="entry name" value="TRANSMEMBRANE PROTEIN"/>
    <property type="match status" value="1"/>
</dbReference>
<evidence type="ECO:0000313" key="2">
    <source>
        <dbReference type="EMBL" id="KAK9147568.1"/>
    </source>
</evidence>
<evidence type="ECO:0000256" key="1">
    <source>
        <dbReference type="SAM" id="MobiDB-lite"/>
    </source>
</evidence>
<name>A0AAP0K7Q3_9MAGN</name>
<sequence>MLDSIVEFIPLGASNSLQVFCFCNLIIAILLVSNWKPSSVSPDGHNVETQEMNIVVSTNPKTVSADTENPELDDQDCDENVEENEDEDELRRRIEEFIEKVNKGWREEKLGIASPCLQSCNMNVVLSADESMAPNAPRKAQSSLNGNP</sequence>
<keyword evidence="3" id="KW-1185">Reference proteome</keyword>
<feature type="compositionally biased region" description="Acidic residues" evidence="1">
    <location>
        <begin position="68"/>
        <end position="88"/>
    </location>
</feature>
<comment type="caution">
    <text evidence="2">The sequence shown here is derived from an EMBL/GenBank/DDBJ whole genome shotgun (WGS) entry which is preliminary data.</text>
</comment>
<feature type="region of interest" description="Disordered" evidence="1">
    <location>
        <begin position="58"/>
        <end position="88"/>
    </location>
</feature>